<protein>
    <submittedName>
        <fullName evidence="2">MFS transporter</fullName>
    </submittedName>
</protein>
<feature type="transmembrane region" description="Helical" evidence="1">
    <location>
        <begin position="153"/>
        <end position="172"/>
    </location>
</feature>
<comment type="caution">
    <text evidence="2">The sequence shown here is derived from an EMBL/GenBank/DDBJ whole genome shotgun (WGS) entry which is preliminary data.</text>
</comment>
<dbReference type="InterPro" id="IPR053160">
    <property type="entry name" value="MFS_DHA3_Transporter"/>
</dbReference>
<dbReference type="Pfam" id="PF07690">
    <property type="entry name" value="MFS_1"/>
    <property type="match status" value="1"/>
</dbReference>
<sequence length="390" mass="39806">MVAYAALRELIPVFPVYALLFTDAGLSTGQVSTLFVIWSATHVVLEVPSGAWADTVSRRRLLVGASAIYGGCFALWSAVPTYLAFAGGFVLWGLSSSLVSGTYEAYVYDHLYARQRQDSYRGVIAAGQTGALVLNLVATAAAAPIVALGGLTGAGWASVAVCVAATVLALWLPPDAPRSHVDPDADPEDPGLSYPGMLRAGLRESLHPSVARAVLLAAGVPAFLAFDEYFGLLAHDLDVPLTVVPLLVALTVAAQAVGAALAPRLPMHRLGPVLVVAGLLVAAGAAVQRPAGFVAVAAGYGALQAAIVVAETDLQHRIHGAARATVTSVSGLLSDVGAIALYAFVAVGSGVASMAALVTVLALVVVALGLVGARAYPATWRKETGSPGRS</sequence>
<evidence type="ECO:0000313" key="2">
    <source>
        <dbReference type="EMBL" id="MBF4763901.1"/>
    </source>
</evidence>
<keyword evidence="1" id="KW-0812">Transmembrane</keyword>
<feature type="transmembrane region" description="Helical" evidence="1">
    <location>
        <begin position="293"/>
        <end position="312"/>
    </location>
</feature>
<dbReference type="RefSeq" id="WP_194707076.1">
    <property type="nucleotide sequence ID" value="NZ_JADKPN010000006.1"/>
</dbReference>
<accession>A0A930YD63</accession>
<dbReference type="SUPFAM" id="SSF103473">
    <property type="entry name" value="MFS general substrate transporter"/>
    <property type="match status" value="1"/>
</dbReference>
<dbReference type="InterPro" id="IPR036259">
    <property type="entry name" value="MFS_trans_sf"/>
</dbReference>
<dbReference type="GO" id="GO:0022857">
    <property type="term" value="F:transmembrane transporter activity"/>
    <property type="evidence" value="ECO:0007669"/>
    <property type="project" value="InterPro"/>
</dbReference>
<dbReference type="CDD" id="cd06174">
    <property type="entry name" value="MFS"/>
    <property type="match status" value="1"/>
</dbReference>
<evidence type="ECO:0000256" key="1">
    <source>
        <dbReference type="SAM" id="Phobius"/>
    </source>
</evidence>
<feature type="transmembrane region" description="Helical" evidence="1">
    <location>
        <begin position="209"/>
        <end position="226"/>
    </location>
</feature>
<feature type="transmembrane region" description="Helical" evidence="1">
    <location>
        <begin position="246"/>
        <end position="263"/>
    </location>
</feature>
<dbReference type="Gene3D" id="1.20.1250.20">
    <property type="entry name" value="MFS general substrate transporter like domains"/>
    <property type="match status" value="1"/>
</dbReference>
<feature type="transmembrane region" description="Helical" evidence="1">
    <location>
        <begin position="324"/>
        <end position="345"/>
    </location>
</feature>
<dbReference type="PANTHER" id="PTHR23530:SF1">
    <property type="entry name" value="PERMEASE, MAJOR FACILITATOR SUPERFAMILY-RELATED"/>
    <property type="match status" value="1"/>
</dbReference>
<keyword evidence="1" id="KW-0472">Membrane</keyword>
<dbReference type="EMBL" id="JADKPN010000006">
    <property type="protein sequence ID" value="MBF4763901.1"/>
    <property type="molecule type" value="Genomic_DNA"/>
</dbReference>
<name>A0A930YD63_9ACTN</name>
<dbReference type="PANTHER" id="PTHR23530">
    <property type="entry name" value="TRANSPORT PROTEIN-RELATED"/>
    <property type="match status" value="1"/>
</dbReference>
<feature type="transmembrane region" description="Helical" evidence="1">
    <location>
        <begin position="120"/>
        <end position="147"/>
    </location>
</feature>
<reference evidence="2" key="1">
    <citation type="submission" date="2020-11" db="EMBL/GenBank/DDBJ databases">
        <title>Nocardioides sp. nov., isolated from Soil of Cynanchum wilfordii Hemsley rhizosphere.</title>
        <authorList>
            <person name="Lee J.-S."/>
            <person name="Suh M.K."/>
            <person name="Kim J.-S."/>
        </authorList>
    </citation>
    <scope>NUCLEOTIDE SEQUENCE</scope>
    <source>
        <strain evidence="2">KCTC 19275</strain>
    </source>
</reference>
<keyword evidence="3" id="KW-1185">Reference proteome</keyword>
<feature type="transmembrane region" description="Helical" evidence="1">
    <location>
        <begin position="61"/>
        <end position="79"/>
    </location>
</feature>
<evidence type="ECO:0000313" key="3">
    <source>
        <dbReference type="Proteomes" id="UP000640489"/>
    </source>
</evidence>
<gene>
    <name evidence="2" type="ORF">ISU07_12260</name>
</gene>
<feature type="transmembrane region" description="Helical" evidence="1">
    <location>
        <begin position="85"/>
        <end position="108"/>
    </location>
</feature>
<organism evidence="2 3">
    <name type="scientific">Nocardioides islandensis</name>
    <dbReference type="NCBI Taxonomy" id="433663"/>
    <lineage>
        <taxon>Bacteria</taxon>
        <taxon>Bacillati</taxon>
        <taxon>Actinomycetota</taxon>
        <taxon>Actinomycetes</taxon>
        <taxon>Propionibacteriales</taxon>
        <taxon>Nocardioidaceae</taxon>
        <taxon>Nocardioides</taxon>
    </lineage>
</organism>
<feature type="transmembrane region" description="Helical" evidence="1">
    <location>
        <begin position="351"/>
        <end position="373"/>
    </location>
</feature>
<dbReference type="AlphaFoldDB" id="A0A930YD63"/>
<dbReference type="Proteomes" id="UP000640489">
    <property type="component" value="Unassembled WGS sequence"/>
</dbReference>
<keyword evidence="1" id="KW-1133">Transmembrane helix</keyword>
<dbReference type="InterPro" id="IPR011701">
    <property type="entry name" value="MFS"/>
</dbReference>
<proteinExistence type="predicted"/>
<feature type="transmembrane region" description="Helical" evidence="1">
    <location>
        <begin position="270"/>
        <end position="287"/>
    </location>
</feature>